<dbReference type="PROSITE" id="PS50878">
    <property type="entry name" value="RT_POL"/>
    <property type="match status" value="1"/>
</dbReference>
<dbReference type="InterPro" id="IPR043502">
    <property type="entry name" value="DNA/RNA_pol_sf"/>
</dbReference>
<dbReference type="Pfam" id="PF00078">
    <property type="entry name" value="RVT_1"/>
    <property type="match status" value="1"/>
</dbReference>
<dbReference type="AlphaFoldDB" id="A0A9P6KY21"/>
<name>A0A9P6KY21_9MICR</name>
<evidence type="ECO:0000313" key="2">
    <source>
        <dbReference type="EMBL" id="KAF9760729.1"/>
    </source>
</evidence>
<dbReference type="Proteomes" id="UP000740883">
    <property type="component" value="Unassembled WGS sequence"/>
</dbReference>
<dbReference type="PANTHER" id="PTHR33064">
    <property type="entry name" value="POL PROTEIN"/>
    <property type="match status" value="1"/>
</dbReference>
<sequence>MGPRHVYVDDILVFDRTEEEHDENLKRILRKLIEAGLVANRDKIEYKNTEIVFLGHRLLEYKIISDLDNGQAIKEMKHLINVEEVRRFLGTVNYYRKFIQNCAEKSEPLTNL</sequence>
<keyword evidence="3" id="KW-1185">Reference proteome</keyword>
<feature type="non-terminal residue" evidence="2">
    <location>
        <position position="112"/>
    </location>
</feature>
<feature type="domain" description="Reverse transcriptase" evidence="1">
    <location>
        <begin position="1"/>
        <end position="58"/>
    </location>
</feature>
<dbReference type="OrthoDB" id="2193886at2759"/>
<dbReference type="EMBL" id="SBJO01000535">
    <property type="protein sequence ID" value="KAF9760729.1"/>
    <property type="molecule type" value="Genomic_DNA"/>
</dbReference>
<protein>
    <submittedName>
        <fullName evidence="2">Retrovirus-related Pol polyprotein from transposon opus</fullName>
    </submittedName>
</protein>
<comment type="caution">
    <text evidence="2">The sequence shown here is derived from an EMBL/GenBank/DDBJ whole genome shotgun (WGS) entry which is preliminary data.</text>
</comment>
<proteinExistence type="predicted"/>
<evidence type="ECO:0000313" key="3">
    <source>
        <dbReference type="Proteomes" id="UP000740883"/>
    </source>
</evidence>
<dbReference type="Gene3D" id="3.30.70.270">
    <property type="match status" value="2"/>
</dbReference>
<dbReference type="InterPro" id="IPR051320">
    <property type="entry name" value="Viral_Replic_Matur_Polypro"/>
</dbReference>
<dbReference type="SUPFAM" id="SSF56672">
    <property type="entry name" value="DNA/RNA polymerases"/>
    <property type="match status" value="1"/>
</dbReference>
<gene>
    <name evidence="2" type="primary">pol_259</name>
    <name evidence="2" type="ORF">NGRA_3043</name>
</gene>
<dbReference type="InterPro" id="IPR000477">
    <property type="entry name" value="RT_dom"/>
</dbReference>
<dbReference type="InterPro" id="IPR043128">
    <property type="entry name" value="Rev_trsase/Diguanyl_cyclase"/>
</dbReference>
<reference evidence="2 3" key="1">
    <citation type="journal article" date="2020" name="Genome Biol. Evol.">
        <title>Comparative genomics of strictly vertically transmitted, feminizing microsporidia endosymbionts of amphipod crustaceans.</title>
        <authorList>
            <person name="Cormier A."/>
            <person name="Chebbi M.A."/>
            <person name="Giraud I."/>
            <person name="Wattier R."/>
            <person name="Teixeira M."/>
            <person name="Gilbert C."/>
            <person name="Rigaud T."/>
            <person name="Cordaux R."/>
        </authorList>
    </citation>
    <scope>NUCLEOTIDE SEQUENCE [LARGE SCALE GENOMIC DNA]</scope>
    <source>
        <strain evidence="2 3">Ou3-Ou53</strain>
    </source>
</reference>
<organism evidence="2 3">
    <name type="scientific">Nosema granulosis</name>
    <dbReference type="NCBI Taxonomy" id="83296"/>
    <lineage>
        <taxon>Eukaryota</taxon>
        <taxon>Fungi</taxon>
        <taxon>Fungi incertae sedis</taxon>
        <taxon>Microsporidia</taxon>
        <taxon>Nosematidae</taxon>
        <taxon>Nosema</taxon>
    </lineage>
</organism>
<dbReference type="PANTHER" id="PTHR33064:SF37">
    <property type="entry name" value="RIBONUCLEASE H"/>
    <property type="match status" value="1"/>
</dbReference>
<accession>A0A9P6KY21</accession>
<evidence type="ECO:0000259" key="1">
    <source>
        <dbReference type="PROSITE" id="PS50878"/>
    </source>
</evidence>